<evidence type="ECO:0000256" key="2">
    <source>
        <dbReference type="SAM" id="Phobius"/>
    </source>
</evidence>
<evidence type="ECO:0000313" key="3">
    <source>
        <dbReference type="EMBL" id="NKY85164.1"/>
    </source>
</evidence>
<name>A0A7X6LV43_9NOCA</name>
<dbReference type="SUPFAM" id="SSF48452">
    <property type="entry name" value="TPR-like"/>
    <property type="match status" value="1"/>
</dbReference>
<feature type="compositionally biased region" description="Low complexity" evidence="1">
    <location>
        <begin position="373"/>
        <end position="390"/>
    </location>
</feature>
<comment type="caution">
    <text evidence="3">The sequence shown here is derived from an EMBL/GenBank/DDBJ whole genome shotgun (WGS) entry which is preliminary data.</text>
</comment>
<protein>
    <recommendedName>
        <fullName evidence="5">Tetratricopeptide repeat protein</fullName>
    </recommendedName>
</protein>
<organism evidence="3 4">
    <name type="scientific">Nocardia veterana</name>
    <dbReference type="NCBI Taxonomy" id="132249"/>
    <lineage>
        <taxon>Bacteria</taxon>
        <taxon>Bacillati</taxon>
        <taxon>Actinomycetota</taxon>
        <taxon>Actinomycetes</taxon>
        <taxon>Mycobacteriales</taxon>
        <taxon>Nocardiaceae</taxon>
        <taxon>Nocardia</taxon>
    </lineage>
</organism>
<evidence type="ECO:0000256" key="1">
    <source>
        <dbReference type="SAM" id="MobiDB-lite"/>
    </source>
</evidence>
<evidence type="ECO:0000313" key="4">
    <source>
        <dbReference type="Proteomes" id="UP000523447"/>
    </source>
</evidence>
<keyword evidence="4" id="KW-1185">Reference proteome</keyword>
<dbReference type="Proteomes" id="UP000523447">
    <property type="component" value="Unassembled WGS sequence"/>
</dbReference>
<feature type="transmembrane region" description="Helical" evidence="2">
    <location>
        <begin position="65"/>
        <end position="83"/>
    </location>
</feature>
<gene>
    <name evidence="3" type="ORF">HGA07_05950</name>
</gene>
<dbReference type="AlphaFoldDB" id="A0A7X6LV43"/>
<sequence length="605" mass="66294">MSEQSRRRAEHESVASLIATPKSSVWQGFLGAAWVVSSSLLLEVIAKLLEGSVGQSPLLNSLAGVLRWVAVAVVLAAALYVVWRKTMDMREGARIRRELDLTADLVQPPEVVGRTVAAPPARVPSATRPLDPGDLPVVAVLCALPFDEYESAALYDMVSAMLGSATVLPGDRTAAPGNASDLLTRLAAHDILRHRDHDRFAVVHPHERPPLEEVRRTPQWRAALPALVAHYADRAGRWAVALDSDRLGAGADRWFAASADRLTRLLQACAEVDHGIELDITVAARIADALDLWYARTGLPADGAAARAMRTLATAGDPEIRELAAIRCGDPMPTRRGLRARVRMRRRDTGLRARRAHESALRQLEQWQRAHDAPGTSTGSPPAGAAAARRANGRSRWCRARAGLTPLHDPAPPLAEVVDGFERAWWLLPRRDIAGEVSALVDLAIVHLHQGRLEAARDRLELAEVLTRGGRNPTGRAHTFEVLGVLWWMRGEPRRALRWWLLALTRYRGVGHELGICRCLQHLGSAATVAPEYGSLLLEGPLDTGEVLRQAAGWLAYAEKRRPDAANGGSRLAERYHRRVAQALRHAGLTSPETVDRWPVRLVEQ</sequence>
<reference evidence="3 4" key="1">
    <citation type="submission" date="2020-04" db="EMBL/GenBank/DDBJ databases">
        <title>MicrobeNet Type strains.</title>
        <authorList>
            <person name="Nicholson A.C."/>
        </authorList>
    </citation>
    <scope>NUCLEOTIDE SEQUENCE [LARGE SCALE GENOMIC DNA]</scope>
    <source>
        <strain evidence="3 4">DSM 44445</strain>
    </source>
</reference>
<dbReference type="Gene3D" id="1.25.40.10">
    <property type="entry name" value="Tetratricopeptide repeat domain"/>
    <property type="match status" value="1"/>
</dbReference>
<proteinExistence type="predicted"/>
<dbReference type="InterPro" id="IPR011990">
    <property type="entry name" value="TPR-like_helical_dom_sf"/>
</dbReference>
<keyword evidence="2" id="KW-1133">Transmembrane helix</keyword>
<keyword evidence="2" id="KW-0812">Transmembrane</keyword>
<accession>A0A7X6LV43</accession>
<evidence type="ECO:0008006" key="5">
    <source>
        <dbReference type="Google" id="ProtNLM"/>
    </source>
</evidence>
<feature type="region of interest" description="Disordered" evidence="1">
    <location>
        <begin position="368"/>
        <end position="391"/>
    </location>
</feature>
<keyword evidence="2" id="KW-0472">Membrane</keyword>
<dbReference type="EMBL" id="JAAXPE010000004">
    <property type="protein sequence ID" value="NKY85164.1"/>
    <property type="molecule type" value="Genomic_DNA"/>
</dbReference>
<dbReference type="RefSeq" id="WP_168441203.1">
    <property type="nucleotide sequence ID" value="NZ_CAWPHS010000034.1"/>
</dbReference>